<gene>
    <name evidence="2" type="ORF">MG293_000087</name>
</gene>
<dbReference type="Proteomes" id="UP001214576">
    <property type="component" value="Unassembled WGS sequence"/>
</dbReference>
<sequence length="154" mass="17146">MAKWKWEKVDKLTGTERFLKPKFPDFTGNGPGDVDTRSAQWALKRRLKILVRGEAAYRLPGKTSLFASSEPAIVSGNPCAGVLPVRCTMCFSLSDYEMRSNGRKRGEEKNLSIGSRNDSNDQQSGTDCHGAPPKPARDFADSALCYEYGQEFIY</sequence>
<evidence type="ECO:0000313" key="3">
    <source>
        <dbReference type="Proteomes" id="UP001214576"/>
    </source>
</evidence>
<protein>
    <submittedName>
        <fullName evidence="2">Uncharacterized protein</fullName>
    </submittedName>
</protein>
<accession>A0AAD4UJN4</accession>
<evidence type="ECO:0000256" key="1">
    <source>
        <dbReference type="SAM" id="MobiDB-lite"/>
    </source>
</evidence>
<name>A0AAD4UJN4_OVIAM</name>
<feature type="region of interest" description="Disordered" evidence="1">
    <location>
        <begin position="102"/>
        <end position="135"/>
    </location>
</feature>
<comment type="caution">
    <text evidence="2">The sequence shown here is derived from an EMBL/GenBank/DDBJ whole genome shotgun (WGS) entry which is preliminary data.</text>
</comment>
<reference evidence="2" key="1">
    <citation type="submission" date="2022-03" db="EMBL/GenBank/DDBJ databases">
        <title>Genomic analyses of argali, domestic sheep and their hybrids provide insights into chromosomal evolution, heterosis and genetic basis of agronomic traits.</title>
        <authorList>
            <person name="Li M."/>
        </authorList>
    </citation>
    <scope>NUCLEOTIDE SEQUENCE</scope>
    <source>
        <strain evidence="2">CAU-MHL-2022a</strain>
        <tissue evidence="2">Skin</tissue>
    </source>
</reference>
<feature type="compositionally biased region" description="Polar residues" evidence="1">
    <location>
        <begin position="112"/>
        <end position="126"/>
    </location>
</feature>
<organism evidence="2 3">
    <name type="scientific">Ovis ammon polii</name>
    <dbReference type="NCBI Taxonomy" id="230172"/>
    <lineage>
        <taxon>Eukaryota</taxon>
        <taxon>Metazoa</taxon>
        <taxon>Chordata</taxon>
        <taxon>Craniata</taxon>
        <taxon>Vertebrata</taxon>
        <taxon>Euteleostomi</taxon>
        <taxon>Mammalia</taxon>
        <taxon>Eutheria</taxon>
        <taxon>Laurasiatheria</taxon>
        <taxon>Artiodactyla</taxon>
        <taxon>Ruminantia</taxon>
        <taxon>Pecora</taxon>
        <taxon>Bovidae</taxon>
        <taxon>Caprinae</taxon>
        <taxon>Ovis</taxon>
    </lineage>
</organism>
<evidence type="ECO:0000313" key="2">
    <source>
        <dbReference type="EMBL" id="KAI4547757.1"/>
    </source>
</evidence>
<keyword evidence="3" id="KW-1185">Reference proteome</keyword>
<dbReference type="EMBL" id="JAKZEL010000001">
    <property type="protein sequence ID" value="KAI4547757.1"/>
    <property type="molecule type" value="Genomic_DNA"/>
</dbReference>
<dbReference type="AlphaFoldDB" id="A0AAD4UJN4"/>
<proteinExistence type="predicted"/>